<dbReference type="AlphaFoldDB" id="A0A0W0S4C7"/>
<dbReference type="STRING" id="29422.Lbru_2626"/>
<evidence type="ECO:0000256" key="4">
    <source>
        <dbReference type="ARBA" id="ARBA00022827"/>
    </source>
</evidence>
<dbReference type="PANTHER" id="PTHR11985:SF15">
    <property type="entry name" value="GLYCEROL-3-PHOSPHATE DEHYDROGENASE, MITOCHONDRIAL"/>
    <property type="match status" value="1"/>
</dbReference>
<feature type="domain" description="Alpha-glycerophosphate oxidase C-terminal" evidence="8">
    <location>
        <begin position="379"/>
        <end position="475"/>
    </location>
</feature>
<protein>
    <recommendedName>
        <fullName evidence="6">Glycerol-3-phosphate dehydrogenase</fullName>
        <ecNumber evidence="6">1.1.5.3</ecNumber>
    </recommendedName>
</protein>
<evidence type="ECO:0000259" key="7">
    <source>
        <dbReference type="Pfam" id="PF01266"/>
    </source>
</evidence>
<organism evidence="9 10">
    <name type="scientific">Legionella brunensis</name>
    <dbReference type="NCBI Taxonomy" id="29422"/>
    <lineage>
        <taxon>Bacteria</taxon>
        <taxon>Pseudomonadati</taxon>
        <taxon>Pseudomonadota</taxon>
        <taxon>Gammaproteobacteria</taxon>
        <taxon>Legionellales</taxon>
        <taxon>Legionellaceae</taxon>
        <taxon>Legionella</taxon>
    </lineage>
</organism>
<evidence type="ECO:0000256" key="3">
    <source>
        <dbReference type="ARBA" id="ARBA00022630"/>
    </source>
</evidence>
<sequence length="494" mass="56426">MEQVFDVAVIGGGINGCGAAADAALRGLSVILFEQEDLASKTSSSSSKLIHGGLRYLEYYDFGLVKKALNERQRLLTLAPHLIRPMPFVLPYEQNMRPTWLLRTGLFIYDNLSRKNQLPHSKFVQRKQQSPYFSPLKEQYDKGFLFYDCTTDDSRLTITNALQAKEHGASIYNYTKLIHVNVIEGIWHLTVKAISGKETLFKAKTVINATGPWVESSNELLQIPTQFKMSLVKGSHLVVHKLYEGKHAYLLQHEDKRIVFIVPYQGHTMIGTTDVAFKGSLDDVNISNEEVNYLCALVNNYLQCKIQREDIIDTWSGVRPLLAASGELKTLSRDYEHFYSTTPAPAVTIYGGKITTYRQLALETVDELKAIFPYLKESDTENIPLPGASLHNMSYKEYLSYAREKYFWLANEIKERYLASYGTRTELLLDSCKNMTDLGYDFGNGLYQAEVDYLCREEWACSCEDILWRRTKLGLNFSPENIETLNEYLLHRSQ</sequence>
<dbReference type="OrthoDB" id="9766796at2"/>
<dbReference type="PATRIC" id="fig|29422.6.peg.2789"/>
<dbReference type="Gene3D" id="3.30.9.10">
    <property type="entry name" value="D-Amino Acid Oxidase, subunit A, domain 2"/>
    <property type="match status" value="1"/>
</dbReference>
<dbReference type="InterPro" id="IPR038299">
    <property type="entry name" value="DAO_C_sf"/>
</dbReference>
<dbReference type="PANTHER" id="PTHR11985">
    <property type="entry name" value="GLYCEROL-3-PHOSPHATE DEHYDROGENASE"/>
    <property type="match status" value="1"/>
</dbReference>
<reference evidence="9 10" key="1">
    <citation type="submission" date="2015-11" db="EMBL/GenBank/DDBJ databases">
        <title>Genomic analysis of 38 Legionella species identifies large and diverse effector repertoires.</title>
        <authorList>
            <person name="Burstein D."/>
            <person name="Amaro F."/>
            <person name="Zusman T."/>
            <person name="Lifshitz Z."/>
            <person name="Cohen O."/>
            <person name="Gilbert J.A."/>
            <person name="Pupko T."/>
            <person name="Shuman H.A."/>
            <person name="Segal G."/>
        </authorList>
    </citation>
    <scope>NUCLEOTIDE SEQUENCE [LARGE SCALE GENOMIC DNA]</scope>
    <source>
        <strain evidence="9 10">ATCC 43878</strain>
    </source>
</reference>
<evidence type="ECO:0000256" key="1">
    <source>
        <dbReference type="ARBA" id="ARBA00001974"/>
    </source>
</evidence>
<comment type="cofactor">
    <cofactor evidence="1 6">
        <name>FAD</name>
        <dbReference type="ChEBI" id="CHEBI:57692"/>
    </cofactor>
</comment>
<evidence type="ECO:0000256" key="2">
    <source>
        <dbReference type="ARBA" id="ARBA00007330"/>
    </source>
</evidence>
<dbReference type="InterPro" id="IPR036188">
    <property type="entry name" value="FAD/NAD-bd_sf"/>
</dbReference>
<dbReference type="Gene3D" id="3.50.50.60">
    <property type="entry name" value="FAD/NAD(P)-binding domain"/>
    <property type="match status" value="1"/>
</dbReference>
<dbReference type="InterPro" id="IPR006076">
    <property type="entry name" value="FAD-dep_OxRdtase"/>
</dbReference>
<feature type="domain" description="FAD dependent oxidoreductase" evidence="7">
    <location>
        <begin position="6"/>
        <end position="326"/>
    </location>
</feature>
<proteinExistence type="inferred from homology"/>
<evidence type="ECO:0000313" key="10">
    <source>
        <dbReference type="Proteomes" id="UP000054742"/>
    </source>
</evidence>
<name>A0A0W0S4C7_9GAMM</name>
<evidence type="ECO:0000256" key="5">
    <source>
        <dbReference type="ARBA" id="ARBA00023002"/>
    </source>
</evidence>
<dbReference type="EC" id="1.1.5.3" evidence="6"/>
<keyword evidence="3 6" id="KW-0285">Flavoprotein</keyword>
<dbReference type="GO" id="GO:0046168">
    <property type="term" value="P:glycerol-3-phosphate catabolic process"/>
    <property type="evidence" value="ECO:0007669"/>
    <property type="project" value="TreeGrafter"/>
</dbReference>
<dbReference type="RefSeq" id="WP_058442594.1">
    <property type="nucleotide sequence ID" value="NZ_CAAAHU010000004.1"/>
</dbReference>
<dbReference type="GO" id="GO:0004368">
    <property type="term" value="F:glycerol-3-phosphate dehydrogenase (quinone) activity"/>
    <property type="evidence" value="ECO:0007669"/>
    <property type="project" value="UniProtKB-EC"/>
</dbReference>
<evidence type="ECO:0000256" key="6">
    <source>
        <dbReference type="RuleBase" id="RU361217"/>
    </source>
</evidence>
<comment type="caution">
    <text evidence="9">The sequence shown here is derived from an EMBL/GenBank/DDBJ whole genome shotgun (WGS) entry which is preliminary data.</text>
</comment>
<dbReference type="SUPFAM" id="SSF51905">
    <property type="entry name" value="FAD/NAD(P)-binding domain"/>
    <property type="match status" value="1"/>
</dbReference>
<dbReference type="InterPro" id="IPR000447">
    <property type="entry name" value="G3P_DH_FAD-dep"/>
</dbReference>
<keyword evidence="4" id="KW-0274">FAD</keyword>
<keyword evidence="10" id="KW-1185">Reference proteome</keyword>
<dbReference type="Pfam" id="PF16901">
    <property type="entry name" value="DAO_C"/>
    <property type="match status" value="1"/>
</dbReference>
<dbReference type="EMBL" id="LNXV01000033">
    <property type="protein sequence ID" value="KTC78334.1"/>
    <property type="molecule type" value="Genomic_DNA"/>
</dbReference>
<accession>A0A0W0S4C7</accession>
<gene>
    <name evidence="9" type="primary">glpD</name>
    <name evidence="9" type="ORF">Lbru_2626</name>
</gene>
<evidence type="ECO:0000313" key="9">
    <source>
        <dbReference type="EMBL" id="KTC78334.1"/>
    </source>
</evidence>
<dbReference type="NCBIfam" id="NF009906">
    <property type="entry name" value="PRK13369.1"/>
    <property type="match status" value="1"/>
</dbReference>
<keyword evidence="5 6" id="KW-0560">Oxidoreductase</keyword>
<dbReference type="PRINTS" id="PR01001">
    <property type="entry name" value="FADG3PDH"/>
</dbReference>
<dbReference type="Gene3D" id="6.10.250.1890">
    <property type="match status" value="1"/>
</dbReference>
<evidence type="ECO:0000259" key="8">
    <source>
        <dbReference type="Pfam" id="PF16901"/>
    </source>
</evidence>
<dbReference type="PROSITE" id="PS00977">
    <property type="entry name" value="FAD_G3PDH_1"/>
    <property type="match status" value="1"/>
</dbReference>
<comment type="catalytic activity">
    <reaction evidence="6">
        <text>a quinone + sn-glycerol 3-phosphate = dihydroxyacetone phosphate + a quinol</text>
        <dbReference type="Rhea" id="RHEA:18977"/>
        <dbReference type="ChEBI" id="CHEBI:24646"/>
        <dbReference type="ChEBI" id="CHEBI:57597"/>
        <dbReference type="ChEBI" id="CHEBI:57642"/>
        <dbReference type="ChEBI" id="CHEBI:132124"/>
        <dbReference type="EC" id="1.1.5.3"/>
    </reaction>
</comment>
<dbReference type="Proteomes" id="UP000054742">
    <property type="component" value="Unassembled WGS sequence"/>
</dbReference>
<dbReference type="InterPro" id="IPR031656">
    <property type="entry name" value="DAO_C"/>
</dbReference>
<dbReference type="Pfam" id="PF01266">
    <property type="entry name" value="DAO"/>
    <property type="match status" value="1"/>
</dbReference>
<dbReference type="NCBIfam" id="NF008899">
    <property type="entry name" value="PRK12266.1"/>
    <property type="match status" value="1"/>
</dbReference>
<comment type="similarity">
    <text evidence="2 6">Belongs to the FAD-dependent glycerol-3-phosphate dehydrogenase family.</text>
</comment>
<dbReference type="GO" id="GO:0009331">
    <property type="term" value="C:glycerol-3-phosphate dehydrogenase (FAD) complex"/>
    <property type="evidence" value="ECO:0007669"/>
    <property type="project" value="UniProtKB-UniRule"/>
</dbReference>
<dbReference type="Gene3D" id="1.10.8.870">
    <property type="entry name" value="Alpha-glycerophosphate oxidase, cap domain"/>
    <property type="match status" value="1"/>
</dbReference>
<dbReference type="PROSITE" id="PS00978">
    <property type="entry name" value="FAD_G3PDH_2"/>
    <property type="match status" value="1"/>
</dbReference>